<dbReference type="InterPro" id="IPR009006">
    <property type="entry name" value="Ala_racemase/Decarboxylase_C"/>
</dbReference>
<feature type="domain" description="Alanine racemase C-terminal" evidence="7">
    <location>
        <begin position="256"/>
        <end position="384"/>
    </location>
</feature>
<dbReference type="GO" id="GO:0008784">
    <property type="term" value="F:alanine racemase activity"/>
    <property type="evidence" value="ECO:0007669"/>
    <property type="project" value="UniProtKB-UniRule"/>
</dbReference>
<dbReference type="EMBL" id="CP070608">
    <property type="protein sequence ID" value="QSE99384.1"/>
    <property type="molecule type" value="Genomic_DNA"/>
</dbReference>
<comment type="catalytic activity">
    <reaction evidence="4">
        <text>L-alanine = D-alanine</text>
        <dbReference type="Rhea" id="RHEA:20249"/>
        <dbReference type="ChEBI" id="CHEBI:57416"/>
        <dbReference type="ChEBI" id="CHEBI:57972"/>
        <dbReference type="EC" id="5.1.1.1"/>
    </reaction>
</comment>
<dbReference type="InterPro" id="IPR011079">
    <property type="entry name" value="Ala_racemase_C"/>
</dbReference>
<dbReference type="InterPro" id="IPR020622">
    <property type="entry name" value="Ala_racemase_pyridoxalP-BS"/>
</dbReference>
<evidence type="ECO:0000256" key="6">
    <source>
        <dbReference type="PIRSR" id="PIRSR600821-52"/>
    </source>
</evidence>
<keyword evidence="2 4" id="KW-0663">Pyridoxal phosphate</keyword>
<dbReference type="Gene3D" id="3.20.20.10">
    <property type="entry name" value="Alanine racemase"/>
    <property type="match status" value="1"/>
</dbReference>
<feature type="active site" description="Proton acceptor; specific for L-alanine" evidence="4">
    <location>
        <position position="277"/>
    </location>
</feature>
<reference evidence="8" key="1">
    <citation type="submission" date="2021-02" db="EMBL/GenBank/DDBJ databases">
        <title>Fulvivirga sp. S481 isolated from sea water.</title>
        <authorList>
            <person name="Bae S.S."/>
            <person name="Baek K."/>
        </authorList>
    </citation>
    <scope>NUCLEOTIDE SEQUENCE</scope>
    <source>
        <strain evidence="8">S481</strain>
    </source>
</reference>
<dbReference type="Pfam" id="PF00842">
    <property type="entry name" value="Ala_racemase_C"/>
    <property type="match status" value="1"/>
</dbReference>
<dbReference type="KEGG" id="fuv:JR347_12175"/>
<dbReference type="PANTHER" id="PTHR30511">
    <property type="entry name" value="ALANINE RACEMASE"/>
    <property type="match status" value="1"/>
</dbReference>
<dbReference type="InterPro" id="IPR001608">
    <property type="entry name" value="Ala_racemase_N"/>
</dbReference>
<feature type="modified residue" description="N6-(pyridoxal phosphate)lysine" evidence="4 5">
    <location>
        <position position="36"/>
    </location>
</feature>
<accession>A0A975A2E2</accession>
<dbReference type="AlphaFoldDB" id="A0A975A2E2"/>
<keyword evidence="9" id="KW-1185">Reference proteome</keyword>
<dbReference type="InterPro" id="IPR000821">
    <property type="entry name" value="Ala_racemase"/>
</dbReference>
<dbReference type="PANTHER" id="PTHR30511:SF0">
    <property type="entry name" value="ALANINE RACEMASE, CATABOLIC-RELATED"/>
    <property type="match status" value="1"/>
</dbReference>
<dbReference type="EC" id="5.1.1.1" evidence="4"/>
<dbReference type="SUPFAM" id="SSF51419">
    <property type="entry name" value="PLP-binding barrel"/>
    <property type="match status" value="1"/>
</dbReference>
<evidence type="ECO:0000256" key="1">
    <source>
        <dbReference type="ARBA" id="ARBA00001933"/>
    </source>
</evidence>
<dbReference type="GO" id="GO:0030170">
    <property type="term" value="F:pyridoxal phosphate binding"/>
    <property type="evidence" value="ECO:0007669"/>
    <property type="project" value="UniProtKB-UniRule"/>
</dbReference>
<comment type="pathway">
    <text evidence="4">Amino-acid biosynthesis; D-alanine biosynthesis; D-alanine from L-alanine: step 1/1.</text>
</comment>
<dbReference type="NCBIfam" id="TIGR00492">
    <property type="entry name" value="alr"/>
    <property type="match status" value="1"/>
</dbReference>
<feature type="binding site" evidence="4 6">
    <location>
        <position position="325"/>
    </location>
    <ligand>
        <name>substrate</name>
    </ligand>
</feature>
<evidence type="ECO:0000256" key="4">
    <source>
        <dbReference type="HAMAP-Rule" id="MF_01201"/>
    </source>
</evidence>
<feature type="active site" description="Proton acceptor; specific for D-alanine" evidence="4">
    <location>
        <position position="36"/>
    </location>
</feature>
<dbReference type="Gene3D" id="2.40.37.10">
    <property type="entry name" value="Lyase, Ornithine Decarboxylase, Chain A, domain 1"/>
    <property type="match status" value="1"/>
</dbReference>
<dbReference type="InterPro" id="IPR029066">
    <property type="entry name" value="PLP-binding_barrel"/>
</dbReference>
<feature type="binding site" evidence="4 6">
    <location>
        <position position="135"/>
    </location>
    <ligand>
        <name>substrate</name>
    </ligand>
</feature>
<dbReference type="HAMAP" id="MF_01201">
    <property type="entry name" value="Ala_racemase"/>
    <property type="match status" value="1"/>
</dbReference>
<dbReference type="GO" id="GO:0005829">
    <property type="term" value="C:cytosol"/>
    <property type="evidence" value="ECO:0007669"/>
    <property type="project" value="TreeGrafter"/>
</dbReference>
<comment type="cofactor">
    <cofactor evidence="1 4 5">
        <name>pyridoxal 5'-phosphate</name>
        <dbReference type="ChEBI" id="CHEBI:597326"/>
    </cofactor>
</comment>
<evidence type="ECO:0000259" key="7">
    <source>
        <dbReference type="SMART" id="SM01005"/>
    </source>
</evidence>
<comment type="function">
    <text evidence="4">Catalyzes the interconversion of L-alanine and D-alanine. May also act on other amino acids.</text>
</comment>
<gene>
    <name evidence="8" type="primary">alr</name>
    <name evidence="8" type="ORF">JR347_12175</name>
</gene>
<evidence type="ECO:0000256" key="5">
    <source>
        <dbReference type="PIRSR" id="PIRSR600821-50"/>
    </source>
</evidence>
<proteinExistence type="inferred from homology"/>
<comment type="similarity">
    <text evidence="4">Belongs to the alanine racemase family.</text>
</comment>
<keyword evidence="3 4" id="KW-0413">Isomerase</keyword>
<evidence type="ECO:0000256" key="3">
    <source>
        <dbReference type="ARBA" id="ARBA00023235"/>
    </source>
</evidence>
<organism evidence="8 9">
    <name type="scientific">Fulvivirga lutea</name>
    <dbReference type="NCBI Taxonomy" id="2810512"/>
    <lineage>
        <taxon>Bacteria</taxon>
        <taxon>Pseudomonadati</taxon>
        <taxon>Bacteroidota</taxon>
        <taxon>Cytophagia</taxon>
        <taxon>Cytophagales</taxon>
        <taxon>Fulvivirgaceae</taxon>
        <taxon>Fulvivirga</taxon>
    </lineage>
</organism>
<name>A0A975A2E2_9BACT</name>
<dbReference type="PRINTS" id="PR00992">
    <property type="entry name" value="ALARACEMASE"/>
</dbReference>
<evidence type="ECO:0000256" key="2">
    <source>
        <dbReference type="ARBA" id="ARBA00022898"/>
    </source>
</evidence>
<evidence type="ECO:0000313" key="9">
    <source>
        <dbReference type="Proteomes" id="UP000662783"/>
    </source>
</evidence>
<dbReference type="CDD" id="cd00430">
    <property type="entry name" value="PLPDE_III_AR"/>
    <property type="match status" value="1"/>
</dbReference>
<dbReference type="PROSITE" id="PS00395">
    <property type="entry name" value="ALANINE_RACEMASE"/>
    <property type="match status" value="1"/>
</dbReference>
<dbReference type="Pfam" id="PF01168">
    <property type="entry name" value="Ala_racemase_N"/>
    <property type="match status" value="1"/>
</dbReference>
<evidence type="ECO:0000313" key="8">
    <source>
        <dbReference type="EMBL" id="QSE99384.1"/>
    </source>
</evidence>
<dbReference type="GO" id="GO:0030632">
    <property type="term" value="P:D-alanine biosynthetic process"/>
    <property type="evidence" value="ECO:0007669"/>
    <property type="project" value="UniProtKB-UniRule"/>
</dbReference>
<sequence>MEGPSSLFLSFSALQNNINFVRSRVGKKVIISSVVKGNAYGHGIKEFVQLALKCGIKHFSVFSSDEAYEVVDATNGEAQIMIMGEIPHEHLEWAISNNVEFFVFECTRVTEAINEAKRLKSVAKIHIEVETGLNRTGFNESEIAKLIPILHDNQEHIHVKGICTHFAGAESVANHVRIQKQIKRFNKHYKYLLSKGIEPELKHTACSAAAMVYPKTCMDMVRIGILQYGFWPSKETFIDYVSKVKTPDRNDPLKRVISWKSSVMSVKYVTTGEFIGYGTSFLAQQDMKIAAVPVGYSHGYSRVLSNLGRALVNGIRVGVIGLVNMNMMMLDITEVEEVEVGDEVILIGGYNGLEISVASFGELSNQLNYELLTRLPQRIPRKIIE</sequence>
<protein>
    <recommendedName>
        <fullName evidence="4">Alanine racemase</fullName>
        <ecNumber evidence="4">5.1.1.1</ecNumber>
    </recommendedName>
</protein>
<dbReference type="SMART" id="SM01005">
    <property type="entry name" value="Ala_racemase_C"/>
    <property type="match status" value="1"/>
</dbReference>
<dbReference type="Proteomes" id="UP000662783">
    <property type="component" value="Chromosome"/>
</dbReference>
<dbReference type="SUPFAM" id="SSF50621">
    <property type="entry name" value="Alanine racemase C-terminal domain-like"/>
    <property type="match status" value="1"/>
</dbReference>